<reference evidence="4 5" key="1">
    <citation type="submission" date="2019-02" db="EMBL/GenBank/DDBJ databases">
        <title>Deep-cultivation of Planctomycetes and their phenomic and genomic characterization uncovers novel biology.</title>
        <authorList>
            <person name="Wiegand S."/>
            <person name="Jogler M."/>
            <person name="Boedeker C."/>
            <person name="Pinto D."/>
            <person name="Vollmers J."/>
            <person name="Rivas-Marin E."/>
            <person name="Kohn T."/>
            <person name="Peeters S.H."/>
            <person name="Heuer A."/>
            <person name="Rast P."/>
            <person name="Oberbeckmann S."/>
            <person name="Bunk B."/>
            <person name="Jeske O."/>
            <person name="Meyerdierks A."/>
            <person name="Storesund J.E."/>
            <person name="Kallscheuer N."/>
            <person name="Luecker S."/>
            <person name="Lage O.M."/>
            <person name="Pohl T."/>
            <person name="Merkel B.J."/>
            <person name="Hornburger P."/>
            <person name="Mueller R.-W."/>
            <person name="Bruemmer F."/>
            <person name="Labrenz M."/>
            <person name="Spormann A.M."/>
            <person name="Op den Camp H."/>
            <person name="Overmann J."/>
            <person name="Amann R."/>
            <person name="Jetten M.S.M."/>
            <person name="Mascher T."/>
            <person name="Medema M.H."/>
            <person name="Devos D.P."/>
            <person name="Kaster A.-K."/>
            <person name="Ovreas L."/>
            <person name="Rohde M."/>
            <person name="Galperin M.Y."/>
            <person name="Jogler C."/>
        </authorList>
    </citation>
    <scope>NUCLEOTIDE SEQUENCE [LARGE SCALE GENOMIC DNA]</scope>
    <source>
        <strain evidence="4 5">EC9</strain>
    </source>
</reference>
<dbReference type="InterPro" id="IPR036291">
    <property type="entry name" value="NAD(P)-bd_dom_sf"/>
</dbReference>
<gene>
    <name evidence="4" type="primary">neoA</name>
    <name evidence="4" type="ORF">EC9_39250</name>
</gene>
<dbReference type="SUPFAM" id="SSF51735">
    <property type="entry name" value="NAD(P)-binding Rossmann-fold domains"/>
    <property type="match status" value="1"/>
</dbReference>
<dbReference type="InterPro" id="IPR013154">
    <property type="entry name" value="ADH-like_N"/>
</dbReference>
<dbReference type="Pfam" id="PF00107">
    <property type="entry name" value="ADH_zinc_N"/>
    <property type="match status" value="1"/>
</dbReference>
<evidence type="ECO:0000256" key="1">
    <source>
        <dbReference type="ARBA" id="ARBA00023002"/>
    </source>
</evidence>
<feature type="domain" description="Alcohol dehydrogenase-like C-terminal" evidence="2">
    <location>
        <begin position="148"/>
        <end position="278"/>
    </location>
</feature>
<organism evidence="4 5">
    <name type="scientific">Rosistilla ulvae</name>
    <dbReference type="NCBI Taxonomy" id="1930277"/>
    <lineage>
        <taxon>Bacteria</taxon>
        <taxon>Pseudomonadati</taxon>
        <taxon>Planctomycetota</taxon>
        <taxon>Planctomycetia</taxon>
        <taxon>Pirellulales</taxon>
        <taxon>Pirellulaceae</taxon>
        <taxon>Rosistilla</taxon>
    </lineage>
</organism>
<keyword evidence="1 4" id="KW-0560">Oxidoreductase</keyword>
<feature type="domain" description="Alcohol dehydrogenase-like N-terminal" evidence="3">
    <location>
        <begin position="28"/>
        <end position="89"/>
    </location>
</feature>
<dbReference type="AlphaFoldDB" id="A0A517M4C9"/>
<evidence type="ECO:0000313" key="4">
    <source>
        <dbReference type="EMBL" id="QDS89725.1"/>
    </source>
</evidence>
<dbReference type="SUPFAM" id="SSF50129">
    <property type="entry name" value="GroES-like"/>
    <property type="match status" value="1"/>
</dbReference>
<evidence type="ECO:0000259" key="3">
    <source>
        <dbReference type="Pfam" id="PF08240"/>
    </source>
</evidence>
<dbReference type="Gene3D" id="3.90.180.10">
    <property type="entry name" value="Medium-chain alcohol dehydrogenases, catalytic domain"/>
    <property type="match status" value="2"/>
</dbReference>
<dbReference type="KEGG" id="ruv:EC9_39250"/>
<accession>A0A517M4C9</accession>
<dbReference type="Pfam" id="PF08240">
    <property type="entry name" value="ADH_N"/>
    <property type="match status" value="1"/>
</dbReference>
<dbReference type="PANTHER" id="PTHR43401">
    <property type="entry name" value="L-THREONINE 3-DEHYDROGENASE"/>
    <property type="match status" value="1"/>
</dbReference>
<sequence length="323" mass="35108">MLAGEIYQPNSIRLIDVPAAATASDVPAGQILFEPQLACLCGSDLLYYEADNPGYMPHVGQSLHEMIGRVVETTGDKFAVGDRVLAVPIEHYGFYGRYWVDQARAVAVDPRCSDAAAVLAQPLGTVLFALRRIPSVLARRVMLFGAGPMGQLFIRVLKLFGAAEIIVVDPVRDRLDLALAGGATQVIHGTAAQAAAEAASMPGGGPDLVIEAVGHRQQVLNECIAACRPEGEILFFGVPPIEANGIKLKEMFWKNLRMYTSVGPSFEIDFSLAMKMVAERTIDVEPLVSHRMPIDQIQEAYDMFATRREGAMKVFLDFPAYQA</sequence>
<evidence type="ECO:0000259" key="2">
    <source>
        <dbReference type="Pfam" id="PF00107"/>
    </source>
</evidence>
<protein>
    <submittedName>
        <fullName evidence="4">2-deoxy-scyllo-inosamine dehydrogenase</fullName>
        <ecNumber evidence="4">1.1.1.329</ecNumber>
    </submittedName>
</protein>
<name>A0A517M4C9_9BACT</name>
<dbReference type="InterPro" id="IPR011032">
    <property type="entry name" value="GroES-like_sf"/>
</dbReference>
<dbReference type="PANTHER" id="PTHR43401:SF2">
    <property type="entry name" value="L-THREONINE 3-DEHYDROGENASE"/>
    <property type="match status" value="1"/>
</dbReference>
<evidence type="ECO:0000313" key="5">
    <source>
        <dbReference type="Proteomes" id="UP000319557"/>
    </source>
</evidence>
<dbReference type="InterPro" id="IPR013149">
    <property type="entry name" value="ADH-like_C"/>
</dbReference>
<dbReference type="Gene3D" id="3.40.50.720">
    <property type="entry name" value="NAD(P)-binding Rossmann-like Domain"/>
    <property type="match status" value="1"/>
</dbReference>
<dbReference type="GO" id="GO:0016491">
    <property type="term" value="F:oxidoreductase activity"/>
    <property type="evidence" value="ECO:0007669"/>
    <property type="project" value="UniProtKB-KW"/>
</dbReference>
<proteinExistence type="predicted"/>
<dbReference type="EMBL" id="CP036261">
    <property type="protein sequence ID" value="QDS89725.1"/>
    <property type="molecule type" value="Genomic_DNA"/>
</dbReference>
<dbReference type="Proteomes" id="UP000319557">
    <property type="component" value="Chromosome"/>
</dbReference>
<keyword evidence="5" id="KW-1185">Reference proteome</keyword>
<dbReference type="EC" id="1.1.1.329" evidence="4"/>
<dbReference type="InterPro" id="IPR050129">
    <property type="entry name" value="Zn_alcohol_dh"/>
</dbReference>